<accession>A0A9P5LAP5</accession>
<dbReference type="InterPro" id="IPR002347">
    <property type="entry name" value="SDR_fam"/>
</dbReference>
<evidence type="ECO:0000313" key="5">
    <source>
        <dbReference type="Proteomes" id="UP000722485"/>
    </source>
</evidence>
<dbReference type="SUPFAM" id="SSF51735">
    <property type="entry name" value="NAD(P)-binding Rossmann-fold domains"/>
    <property type="match status" value="1"/>
</dbReference>
<dbReference type="OrthoDB" id="1274115at2759"/>
<keyword evidence="2" id="KW-0560">Oxidoreductase</keyword>
<dbReference type="PRINTS" id="PR00080">
    <property type="entry name" value="SDRFAMILY"/>
</dbReference>
<sequence>MASQSPVWFITGASSGFGQSIAFEALRRGHHVVATARSSSSLNALAEAGAHVLNLDVTASEDVIEANLKQAHDFHSRLDYIVIAAGYVLEGACEEASAKEVFDQFNTNVLGAIKVTRAAIPYLREQRSGVIANFGSLSSWNGNPATGFYNSTKWAISGFSESMTAELAPLGITATCIEPGMFRTGFLNAGRRISTERRLHDVYATGAEKTRAVLNEKNNKQQGDVEKGARITVDVLTGTGVGKGKKIPVRLVLGSDCLDVIRGKCESTLELLKEWEDITVSTDHDDMK</sequence>
<dbReference type="Gene3D" id="3.40.50.720">
    <property type="entry name" value="NAD(P)-binding Rossmann-like Domain"/>
    <property type="match status" value="1"/>
</dbReference>
<comment type="caution">
    <text evidence="4">The sequence shown here is derived from an EMBL/GenBank/DDBJ whole genome shotgun (WGS) entry which is preliminary data.</text>
</comment>
<keyword evidence="5" id="KW-1185">Reference proteome</keyword>
<dbReference type="CDD" id="cd05374">
    <property type="entry name" value="17beta-HSD-like_SDR_c"/>
    <property type="match status" value="1"/>
</dbReference>
<name>A0A9P5LAP5_9HYPO</name>
<dbReference type="AlphaFoldDB" id="A0A9P5LAP5"/>
<gene>
    <name evidence="4" type="ORF">G7Z17_g6583</name>
</gene>
<dbReference type="GO" id="GO:0016491">
    <property type="term" value="F:oxidoreductase activity"/>
    <property type="evidence" value="ECO:0007669"/>
    <property type="project" value="UniProtKB-KW"/>
</dbReference>
<dbReference type="Pfam" id="PF00106">
    <property type="entry name" value="adh_short"/>
    <property type="match status" value="1"/>
</dbReference>
<proteinExistence type="inferred from homology"/>
<evidence type="ECO:0000313" key="4">
    <source>
        <dbReference type="EMBL" id="KAF7549158.1"/>
    </source>
</evidence>
<reference evidence="4" key="1">
    <citation type="submission" date="2020-03" db="EMBL/GenBank/DDBJ databases">
        <title>Draft Genome Sequence of Cylindrodendrum hubeiense.</title>
        <authorList>
            <person name="Buettner E."/>
            <person name="Kellner H."/>
        </authorList>
    </citation>
    <scope>NUCLEOTIDE SEQUENCE</scope>
    <source>
        <strain evidence="4">IHI 201604</strain>
    </source>
</reference>
<dbReference type="PRINTS" id="PR00081">
    <property type="entry name" value="GDHRDH"/>
</dbReference>
<evidence type="ECO:0000256" key="3">
    <source>
        <dbReference type="RuleBase" id="RU000363"/>
    </source>
</evidence>
<dbReference type="InterPro" id="IPR036291">
    <property type="entry name" value="NAD(P)-bd_dom_sf"/>
</dbReference>
<dbReference type="PANTHER" id="PTHR43976">
    <property type="entry name" value="SHORT CHAIN DEHYDROGENASE"/>
    <property type="match status" value="1"/>
</dbReference>
<organism evidence="4 5">
    <name type="scientific">Cylindrodendrum hubeiense</name>
    <dbReference type="NCBI Taxonomy" id="595255"/>
    <lineage>
        <taxon>Eukaryota</taxon>
        <taxon>Fungi</taxon>
        <taxon>Dikarya</taxon>
        <taxon>Ascomycota</taxon>
        <taxon>Pezizomycotina</taxon>
        <taxon>Sordariomycetes</taxon>
        <taxon>Hypocreomycetidae</taxon>
        <taxon>Hypocreales</taxon>
        <taxon>Nectriaceae</taxon>
        <taxon>Cylindrodendrum</taxon>
    </lineage>
</organism>
<dbReference type="InterPro" id="IPR051911">
    <property type="entry name" value="SDR_oxidoreductase"/>
</dbReference>
<dbReference type="Proteomes" id="UP000722485">
    <property type="component" value="Unassembled WGS sequence"/>
</dbReference>
<protein>
    <submittedName>
        <fullName evidence="4">Uncharacterized protein</fullName>
    </submittedName>
</protein>
<comment type="similarity">
    <text evidence="1 3">Belongs to the short-chain dehydrogenases/reductases (SDR) family.</text>
</comment>
<evidence type="ECO:0000256" key="1">
    <source>
        <dbReference type="ARBA" id="ARBA00006484"/>
    </source>
</evidence>
<dbReference type="EMBL" id="JAANBB010000129">
    <property type="protein sequence ID" value="KAF7549158.1"/>
    <property type="molecule type" value="Genomic_DNA"/>
</dbReference>
<dbReference type="PANTHER" id="PTHR43976:SF16">
    <property type="entry name" value="SHORT-CHAIN DEHYDROGENASE_REDUCTASE FAMILY PROTEIN"/>
    <property type="match status" value="1"/>
</dbReference>
<evidence type="ECO:0000256" key="2">
    <source>
        <dbReference type="ARBA" id="ARBA00023002"/>
    </source>
</evidence>